<evidence type="ECO:0000259" key="2">
    <source>
        <dbReference type="Pfam" id="PF08239"/>
    </source>
</evidence>
<dbReference type="AlphaFoldDB" id="A0A7V7PPN4"/>
<feature type="region of interest" description="Disordered" evidence="1">
    <location>
        <begin position="54"/>
        <end position="80"/>
    </location>
</feature>
<accession>A0A7V7PPN4</accession>
<dbReference type="Proteomes" id="UP000432089">
    <property type="component" value="Unassembled WGS sequence"/>
</dbReference>
<keyword evidence="4" id="KW-1185">Reference proteome</keyword>
<evidence type="ECO:0000256" key="1">
    <source>
        <dbReference type="SAM" id="MobiDB-lite"/>
    </source>
</evidence>
<evidence type="ECO:0000313" key="4">
    <source>
        <dbReference type="Proteomes" id="UP000432089"/>
    </source>
</evidence>
<organism evidence="3 4">
    <name type="scientific">Plantimonas leprariae</name>
    <dbReference type="NCBI Taxonomy" id="2615207"/>
    <lineage>
        <taxon>Bacteria</taxon>
        <taxon>Pseudomonadati</taxon>
        <taxon>Pseudomonadota</taxon>
        <taxon>Alphaproteobacteria</taxon>
        <taxon>Hyphomicrobiales</taxon>
        <taxon>Aurantimonadaceae</taxon>
        <taxon>Plantimonas</taxon>
    </lineage>
</organism>
<gene>
    <name evidence="3" type="ORF">F6X38_10640</name>
</gene>
<comment type="caution">
    <text evidence="3">The sequence shown here is derived from an EMBL/GenBank/DDBJ whole genome shotgun (WGS) entry which is preliminary data.</text>
</comment>
<protein>
    <submittedName>
        <fullName evidence="3">SH3 domain-containing protein</fullName>
    </submittedName>
</protein>
<feature type="domain" description="SH3b" evidence="2">
    <location>
        <begin position="90"/>
        <end position="140"/>
    </location>
</feature>
<dbReference type="InterPro" id="IPR003646">
    <property type="entry name" value="SH3-like_bac-type"/>
</dbReference>
<proteinExistence type="predicted"/>
<dbReference type="Pfam" id="PF08239">
    <property type="entry name" value="SH3_3"/>
    <property type="match status" value="1"/>
</dbReference>
<dbReference type="RefSeq" id="WP_150969714.1">
    <property type="nucleotide sequence ID" value="NZ_VZDO01000007.1"/>
</dbReference>
<dbReference type="Gene3D" id="2.30.30.40">
    <property type="entry name" value="SH3 Domains"/>
    <property type="match status" value="1"/>
</dbReference>
<sequence length="142" mass="14630">MASAENAVMLRMLASEDVAVPMEDLGDALITTGSVAARNGDAPPRLPAMATSLLPPEPAAAASASPVREEPQAAGGMADTSTSRIGRIVSSVNLRAKPDGSAGTLTVLASNTAVTVIGCKYWCEVEAAGKRGFVFKRFVKLR</sequence>
<evidence type="ECO:0000313" key="3">
    <source>
        <dbReference type="EMBL" id="KAB0680018.1"/>
    </source>
</evidence>
<dbReference type="EMBL" id="VZDO01000007">
    <property type="protein sequence ID" value="KAB0680018.1"/>
    <property type="molecule type" value="Genomic_DNA"/>
</dbReference>
<name>A0A7V7PPN4_9HYPH</name>
<reference evidence="3 4" key="1">
    <citation type="submission" date="2019-09" db="EMBL/GenBank/DDBJ databases">
        <title>YIM 132180 draft genome.</title>
        <authorList>
            <person name="Zhang K."/>
        </authorList>
    </citation>
    <scope>NUCLEOTIDE SEQUENCE [LARGE SCALE GENOMIC DNA]</scope>
    <source>
        <strain evidence="3 4">YIM 132180</strain>
    </source>
</reference>